<dbReference type="InterPro" id="IPR035892">
    <property type="entry name" value="C2_domain_sf"/>
</dbReference>
<dbReference type="GO" id="GO:0031267">
    <property type="term" value="F:small GTPase binding"/>
    <property type="evidence" value="ECO:0007669"/>
    <property type="project" value="InterPro"/>
</dbReference>
<feature type="domain" description="C2" evidence="7">
    <location>
        <begin position="355"/>
        <end position="480"/>
    </location>
</feature>
<dbReference type="PROSITE" id="PS50004">
    <property type="entry name" value="C2"/>
    <property type="match status" value="2"/>
</dbReference>
<keyword evidence="4" id="KW-0862">Zinc</keyword>
<dbReference type="GO" id="GO:0006886">
    <property type="term" value="P:intracellular protein transport"/>
    <property type="evidence" value="ECO:0007669"/>
    <property type="project" value="InterPro"/>
</dbReference>
<dbReference type="VEuPathDB" id="VectorBase:GBRI029364"/>
<dbReference type="Pfam" id="PF00168">
    <property type="entry name" value="C2"/>
    <property type="match status" value="2"/>
</dbReference>
<keyword evidence="11" id="KW-1185">Reference proteome</keyword>
<feature type="domain" description="C2" evidence="7">
    <location>
        <begin position="498"/>
        <end position="631"/>
    </location>
</feature>
<evidence type="ECO:0000256" key="6">
    <source>
        <dbReference type="SAM" id="MobiDB-lite"/>
    </source>
</evidence>
<feature type="region of interest" description="Disordered" evidence="6">
    <location>
        <begin position="210"/>
        <end position="243"/>
    </location>
</feature>
<dbReference type="InterPro" id="IPR013083">
    <property type="entry name" value="Znf_RING/FYVE/PHD"/>
</dbReference>
<organism evidence="10 11">
    <name type="scientific">Glossina brevipalpis</name>
    <dbReference type="NCBI Taxonomy" id="37001"/>
    <lineage>
        <taxon>Eukaryota</taxon>
        <taxon>Metazoa</taxon>
        <taxon>Ecdysozoa</taxon>
        <taxon>Arthropoda</taxon>
        <taxon>Hexapoda</taxon>
        <taxon>Insecta</taxon>
        <taxon>Pterygota</taxon>
        <taxon>Neoptera</taxon>
        <taxon>Endopterygota</taxon>
        <taxon>Diptera</taxon>
        <taxon>Brachycera</taxon>
        <taxon>Muscomorpha</taxon>
        <taxon>Hippoboscoidea</taxon>
        <taxon>Glossinidae</taxon>
        <taxon>Glossina</taxon>
    </lineage>
</organism>
<dbReference type="PANTHER" id="PTHR45729">
    <property type="entry name" value="RABPHILIN, ISOFORM A"/>
    <property type="match status" value="1"/>
</dbReference>
<accession>A0A1A9WRE5</accession>
<dbReference type="Gene3D" id="2.60.40.150">
    <property type="entry name" value="C2 domain"/>
    <property type="match status" value="2"/>
</dbReference>
<dbReference type="EnsemblMetazoa" id="GBRI029364-RA">
    <property type="protein sequence ID" value="GBRI029364-PA"/>
    <property type="gene ID" value="GBRI029364"/>
</dbReference>
<dbReference type="GO" id="GO:0008270">
    <property type="term" value="F:zinc ion binding"/>
    <property type="evidence" value="ECO:0007669"/>
    <property type="project" value="UniProtKB-KW"/>
</dbReference>
<dbReference type="GO" id="GO:0061669">
    <property type="term" value="P:spontaneous neurotransmitter secretion"/>
    <property type="evidence" value="ECO:0007669"/>
    <property type="project" value="TreeGrafter"/>
</dbReference>
<feature type="domain" description="FYVE-type" evidence="8">
    <location>
        <begin position="86"/>
        <end position="148"/>
    </location>
</feature>
<feature type="compositionally biased region" description="Polar residues" evidence="6">
    <location>
        <begin position="300"/>
        <end position="319"/>
    </location>
</feature>
<dbReference type="SMART" id="SM00239">
    <property type="entry name" value="C2"/>
    <property type="match status" value="2"/>
</dbReference>
<dbReference type="GO" id="GO:0017158">
    <property type="term" value="P:regulation of calcium ion-dependent exocytosis"/>
    <property type="evidence" value="ECO:0007669"/>
    <property type="project" value="TreeGrafter"/>
</dbReference>
<evidence type="ECO:0000256" key="4">
    <source>
        <dbReference type="ARBA" id="ARBA00022833"/>
    </source>
</evidence>
<dbReference type="GO" id="GO:0006887">
    <property type="term" value="P:exocytosis"/>
    <property type="evidence" value="ECO:0007669"/>
    <property type="project" value="TreeGrafter"/>
</dbReference>
<evidence type="ECO:0000256" key="3">
    <source>
        <dbReference type="ARBA" id="ARBA00022771"/>
    </source>
</evidence>
<feature type="domain" description="RabBD" evidence="9">
    <location>
        <begin position="36"/>
        <end position="160"/>
    </location>
</feature>
<evidence type="ECO:0000256" key="2">
    <source>
        <dbReference type="ARBA" id="ARBA00022737"/>
    </source>
</evidence>
<dbReference type="FunFam" id="2.60.40.150:FF:000244">
    <property type="entry name" value="Rabphilin, isoform A"/>
    <property type="match status" value="1"/>
</dbReference>
<dbReference type="InterPro" id="IPR041282">
    <property type="entry name" value="FYVE_2"/>
</dbReference>
<dbReference type="SUPFAM" id="SSF57903">
    <property type="entry name" value="FYVE/PHD zinc finger"/>
    <property type="match status" value="1"/>
</dbReference>
<feature type="compositionally biased region" description="Basic and acidic residues" evidence="6">
    <location>
        <begin position="227"/>
        <end position="243"/>
    </location>
</feature>
<reference evidence="11" key="1">
    <citation type="submission" date="2014-03" db="EMBL/GenBank/DDBJ databases">
        <authorList>
            <person name="Aksoy S."/>
            <person name="Warren W."/>
            <person name="Wilson R.K."/>
        </authorList>
    </citation>
    <scope>NUCLEOTIDE SEQUENCE [LARGE SCALE GENOMIC DNA]</scope>
    <source>
        <strain evidence="11">IAEA</strain>
    </source>
</reference>
<sequence length="640" mass="72653">MDFRNLIKDDSGNKHVCPNDRQLALRAKLRTGWNSTKPQQPLKPEEQAAIISVIQRNEEIESAERQRVGRLVERVEKIKQKLNAVERGPNKCRLCGEAYGLIRPQRILCEDCRKVACPKCCLDINIRYHTVQKNREIWLCRICSETREMWKKTGAWFFKGIPNYEIPSSASSTTLRNAPAAMTEGLLLPPPRRIQCSNSPAQKEKIKKLTIHVRDSSSSEEENDEVKEEKIQNSEKLNSKAKEASVGENDVISRCVREGSYRLRSFVNAASAANVERKISNTFFFNNRLNSKTVSQKQQDCDTGTTVSDGNKTENFTNSGERRGSITSTCTISDSSSASSAILVNQLSSHCRDSLLGWLEVAMTYREDYNTLDATVVRARDLLAMDSSGLTDPYCKLNVITAEGKPKFIRWQRTRTVHKTCNPGFNETLQFVGVELEELSNAMLYVAIYDEDKYGNDFLGAAKIGLSSVNNTKQYRSLVPLSGEDDLSNCAELSQEWPHGKVLISLCYNTKKRALLVRVKQCINLIPMDNNGSSDPFIKLQLKPDFHRNKKYKTSIKWRTLNPIYNEEFQFEASPHDLNKQCLVLTVWDKDLGKSNDFLGSLVIGHNSKGERLQQWLDCIRLPDHVHEKWHCLAGDNPLH</sequence>
<feature type="region of interest" description="Disordered" evidence="6">
    <location>
        <begin position="300"/>
        <end position="322"/>
    </location>
</feature>
<evidence type="ECO:0008006" key="12">
    <source>
        <dbReference type="Google" id="ProtNLM"/>
    </source>
</evidence>
<protein>
    <recommendedName>
        <fullName evidence="12">Rabphilin</fullName>
    </recommendedName>
</protein>
<dbReference type="Pfam" id="PF02318">
    <property type="entry name" value="FYVE_2"/>
    <property type="match status" value="1"/>
</dbReference>
<dbReference type="GO" id="GO:0098793">
    <property type="term" value="C:presynapse"/>
    <property type="evidence" value="ECO:0007669"/>
    <property type="project" value="GOC"/>
</dbReference>
<dbReference type="SUPFAM" id="SSF49562">
    <property type="entry name" value="C2 domain (Calcium/lipid-binding domain, CaLB)"/>
    <property type="match status" value="2"/>
</dbReference>
<dbReference type="PANTHER" id="PTHR45729:SF6">
    <property type="entry name" value="RABPHILIN, ISOFORM A"/>
    <property type="match status" value="1"/>
</dbReference>
<dbReference type="PRINTS" id="PR00360">
    <property type="entry name" value="C2DOMAIN"/>
</dbReference>
<dbReference type="InterPro" id="IPR011011">
    <property type="entry name" value="Znf_FYVE_PHD"/>
</dbReference>
<reference evidence="10" key="2">
    <citation type="submission" date="2020-05" db="UniProtKB">
        <authorList>
            <consortium name="EnsemblMetazoa"/>
        </authorList>
    </citation>
    <scope>IDENTIFICATION</scope>
    <source>
        <strain evidence="10">IAEA</strain>
    </source>
</reference>
<evidence type="ECO:0000259" key="7">
    <source>
        <dbReference type="PROSITE" id="PS50004"/>
    </source>
</evidence>
<keyword evidence="1" id="KW-0479">Metal-binding</keyword>
<dbReference type="InterPro" id="IPR010911">
    <property type="entry name" value="Rab_BD"/>
</dbReference>
<dbReference type="InterPro" id="IPR000008">
    <property type="entry name" value="C2_dom"/>
</dbReference>
<evidence type="ECO:0000313" key="10">
    <source>
        <dbReference type="EnsemblMetazoa" id="GBRI029364-PA"/>
    </source>
</evidence>
<dbReference type="InterPro" id="IPR017455">
    <property type="entry name" value="Znf_FYVE-rel"/>
</dbReference>
<dbReference type="PROSITE" id="PS50916">
    <property type="entry name" value="RABBD"/>
    <property type="match status" value="1"/>
</dbReference>
<dbReference type="PRINTS" id="PR00399">
    <property type="entry name" value="SYNAPTOTAGMN"/>
</dbReference>
<dbReference type="InterPro" id="IPR043566">
    <property type="entry name" value="Rabphilin/DOC2/Noc2"/>
</dbReference>
<dbReference type="GO" id="GO:0016020">
    <property type="term" value="C:membrane"/>
    <property type="evidence" value="ECO:0007669"/>
    <property type="project" value="InterPro"/>
</dbReference>
<evidence type="ECO:0000313" key="11">
    <source>
        <dbReference type="Proteomes" id="UP000091820"/>
    </source>
</evidence>
<dbReference type="STRING" id="37001.A0A1A9WRE5"/>
<evidence type="ECO:0000259" key="8">
    <source>
        <dbReference type="PROSITE" id="PS50178"/>
    </source>
</evidence>
<proteinExistence type="predicted"/>
<dbReference type="CDD" id="cd08384">
    <property type="entry name" value="C2B_Rabphilin_Doc2"/>
    <property type="match status" value="1"/>
</dbReference>
<dbReference type="InterPro" id="IPR001565">
    <property type="entry name" value="Synaptotagmin"/>
</dbReference>
<evidence type="ECO:0000256" key="5">
    <source>
        <dbReference type="PROSITE-ProRule" id="PRU00091"/>
    </source>
</evidence>
<name>A0A1A9WRE5_9MUSC</name>
<dbReference type="Gene3D" id="3.30.40.10">
    <property type="entry name" value="Zinc/RING finger domain, C3HC4 (zinc finger)"/>
    <property type="match status" value="1"/>
</dbReference>
<keyword evidence="3 5" id="KW-0863">Zinc-finger</keyword>
<dbReference type="AlphaFoldDB" id="A0A1A9WRE5"/>
<evidence type="ECO:0000256" key="1">
    <source>
        <dbReference type="ARBA" id="ARBA00022723"/>
    </source>
</evidence>
<dbReference type="Proteomes" id="UP000091820">
    <property type="component" value="Unassembled WGS sequence"/>
</dbReference>
<dbReference type="PROSITE" id="PS50178">
    <property type="entry name" value="ZF_FYVE"/>
    <property type="match status" value="1"/>
</dbReference>
<keyword evidence="2" id="KW-0677">Repeat</keyword>
<evidence type="ECO:0000259" key="9">
    <source>
        <dbReference type="PROSITE" id="PS50916"/>
    </source>
</evidence>